<organism evidence="4 5">
    <name type="scientific">Marinomonas transparens</name>
    <dbReference type="NCBI Taxonomy" id="2795388"/>
    <lineage>
        <taxon>Bacteria</taxon>
        <taxon>Pseudomonadati</taxon>
        <taxon>Pseudomonadota</taxon>
        <taxon>Gammaproteobacteria</taxon>
        <taxon>Oceanospirillales</taxon>
        <taxon>Oceanospirillaceae</taxon>
        <taxon>Marinomonas</taxon>
    </lineage>
</organism>
<keyword evidence="5" id="KW-1185">Reference proteome</keyword>
<reference evidence="4" key="1">
    <citation type="submission" date="2020-12" db="EMBL/GenBank/DDBJ databases">
        <title>Marinomonas arctica sp. nov., a psychrotolerant bacterium isolated from the Arctic.</title>
        <authorList>
            <person name="Zhang Y."/>
        </authorList>
    </citation>
    <scope>NUCLEOTIDE SEQUENCE</scope>
    <source>
        <strain evidence="4">C1424</strain>
    </source>
</reference>
<dbReference type="SUPFAM" id="SSF46689">
    <property type="entry name" value="Homeodomain-like"/>
    <property type="match status" value="1"/>
</dbReference>
<dbReference type="AlphaFoldDB" id="A0A934N2V7"/>
<sequence>MSHAALYSGFSDQSHMTNHFTKTFGLSPARWLKIVGIV</sequence>
<dbReference type="EMBL" id="JAEMNX010000020">
    <property type="protein sequence ID" value="MBJ7539092.1"/>
    <property type="molecule type" value="Genomic_DNA"/>
</dbReference>
<comment type="caution">
    <text evidence="4">The sequence shown here is derived from an EMBL/GenBank/DDBJ whole genome shotgun (WGS) entry which is preliminary data.</text>
</comment>
<protein>
    <recommendedName>
        <fullName evidence="3">HTH araC/xylS-type domain-containing protein</fullName>
    </recommendedName>
</protein>
<dbReference type="Proteomes" id="UP000628710">
    <property type="component" value="Unassembled WGS sequence"/>
</dbReference>
<dbReference type="RefSeq" id="WP_199469505.1">
    <property type="nucleotide sequence ID" value="NZ_JAEMNX010000020.1"/>
</dbReference>
<dbReference type="GO" id="GO:0003700">
    <property type="term" value="F:DNA-binding transcription factor activity"/>
    <property type="evidence" value="ECO:0007669"/>
    <property type="project" value="InterPro"/>
</dbReference>
<gene>
    <name evidence="4" type="ORF">I8J31_15550</name>
</gene>
<dbReference type="InterPro" id="IPR009057">
    <property type="entry name" value="Homeodomain-like_sf"/>
</dbReference>
<evidence type="ECO:0000256" key="1">
    <source>
        <dbReference type="ARBA" id="ARBA00023015"/>
    </source>
</evidence>
<name>A0A934N2V7_9GAMM</name>
<proteinExistence type="predicted"/>
<keyword evidence="1" id="KW-0805">Transcription regulation</keyword>
<evidence type="ECO:0000313" key="5">
    <source>
        <dbReference type="Proteomes" id="UP000628710"/>
    </source>
</evidence>
<dbReference type="InterPro" id="IPR018060">
    <property type="entry name" value="HTH_AraC"/>
</dbReference>
<evidence type="ECO:0000256" key="2">
    <source>
        <dbReference type="ARBA" id="ARBA00023163"/>
    </source>
</evidence>
<keyword evidence="2" id="KW-0804">Transcription</keyword>
<dbReference type="GO" id="GO:0043565">
    <property type="term" value="F:sequence-specific DNA binding"/>
    <property type="evidence" value="ECO:0007669"/>
    <property type="project" value="InterPro"/>
</dbReference>
<evidence type="ECO:0000259" key="3">
    <source>
        <dbReference type="PROSITE" id="PS01124"/>
    </source>
</evidence>
<dbReference type="Gene3D" id="1.10.10.60">
    <property type="entry name" value="Homeodomain-like"/>
    <property type="match status" value="1"/>
</dbReference>
<evidence type="ECO:0000313" key="4">
    <source>
        <dbReference type="EMBL" id="MBJ7539092.1"/>
    </source>
</evidence>
<accession>A0A934N2V7</accession>
<dbReference type="PROSITE" id="PS01124">
    <property type="entry name" value="HTH_ARAC_FAMILY_2"/>
    <property type="match status" value="1"/>
</dbReference>
<feature type="domain" description="HTH araC/xylS-type" evidence="3">
    <location>
        <begin position="1"/>
        <end position="34"/>
    </location>
</feature>